<dbReference type="InterPro" id="IPR012337">
    <property type="entry name" value="RNaseH-like_sf"/>
</dbReference>
<dbReference type="Gene3D" id="1.10.150.310">
    <property type="entry name" value="Tex RuvX-like domain-like"/>
    <property type="match status" value="1"/>
</dbReference>
<dbReference type="InterPro" id="IPR032639">
    <property type="entry name" value="Tex_YqgF"/>
</dbReference>
<dbReference type="SMART" id="SM00732">
    <property type="entry name" value="YqgFc"/>
    <property type="match status" value="1"/>
</dbReference>
<dbReference type="PROSITE" id="PS50126">
    <property type="entry name" value="S1"/>
    <property type="match status" value="1"/>
</dbReference>
<dbReference type="Pfam" id="PF22706">
    <property type="entry name" value="Tex_central_region"/>
    <property type="match status" value="1"/>
</dbReference>
<dbReference type="RefSeq" id="WP_382352031.1">
    <property type="nucleotide sequence ID" value="NZ_JBHSMC010000014.1"/>
</dbReference>
<name>A0ABW0LKN6_9BACI</name>
<dbReference type="PANTHER" id="PTHR10724:SF10">
    <property type="entry name" value="S1 RNA-BINDING DOMAIN-CONTAINING PROTEIN 1"/>
    <property type="match status" value="1"/>
</dbReference>
<dbReference type="SUPFAM" id="SSF158832">
    <property type="entry name" value="Tex N-terminal region-like"/>
    <property type="match status" value="1"/>
</dbReference>
<dbReference type="InterPro" id="IPR055179">
    <property type="entry name" value="Tex-like_central_region"/>
</dbReference>
<dbReference type="InterPro" id="IPR050437">
    <property type="entry name" value="Ribos_protein_bS1-like"/>
</dbReference>
<sequence length="739" mass="83700">MIKWRKLKVKWGLYVIEVEDKQELLIQKISKELTLSKKQIQSVIQLYEEGNTVPFIARYRKEMTGALDEVQIKGILDNWTYLQNLEQRKEDVVRLIAEQGKLTDELEKAIMKADKLQTVEDLYRPYKQKRRTRATMAKEKGLEPLANWILQFPVHGTVEEEAAKYVNEEKGVNTVEEAIKGAQDIIAEHVSDDASIREWIRNETFQFGKIISEVKNEEKDEKRVFENYYEYEEPVKKIVPHRILALNRGEKEDILRVSISANTDKILTHLHKKFVKNTNSIVTQVVTEAMEDGYKRLIEPAIEREIRNELTEKAEDQSIHIFSENLRNLLLQPPLKGKIVLGVDPAYRTGCKLAVVDETGKLHQIDVIYPHPPKAKPAEAKEKVISIIEKYGVELIAIGNGTASQETEQFIVDILKQLSSEIAYLIVNEAGASVYSASELAREEFPDLQVEERSAVSIARRLQDPLAELVKIDPKSVGVGQYQHDVSQKKLHESLTFVVETAVNQVGVNVNTASPSLLQYVSGLSKTVANNIVKYREEHGRFENRKQLKGIPRLGAKTYEQAIGFMRILDGEEPLDLTPIHPESYGEVKKLLKKLGFSTTDIGSEELVDRLKSVDVNVMADELGIGILTLQDIIDALMKPGRDLRDELPKPLLKKDLLKLEDLQPGMEMQGTVRNVVDFGAFVDVGVKEDGLVHISKLSNRFVKHPLDVVSLGDIVTVWVESVDVQKGRLALTMVKTSK</sequence>
<dbReference type="Pfam" id="PF12836">
    <property type="entry name" value="HHH_3"/>
    <property type="match status" value="1"/>
</dbReference>
<dbReference type="Pfam" id="PF16921">
    <property type="entry name" value="Tex_YqgF"/>
    <property type="match status" value="1"/>
</dbReference>
<dbReference type="InterPro" id="IPR041692">
    <property type="entry name" value="HHH_9"/>
</dbReference>
<dbReference type="Gene3D" id="3.30.420.140">
    <property type="entry name" value="YqgF/RNase H-like domain"/>
    <property type="match status" value="1"/>
</dbReference>
<dbReference type="Pfam" id="PF09371">
    <property type="entry name" value="Tex_N"/>
    <property type="match status" value="1"/>
</dbReference>
<dbReference type="Proteomes" id="UP001596147">
    <property type="component" value="Unassembled WGS sequence"/>
</dbReference>
<feature type="domain" description="S1 motif" evidence="1">
    <location>
        <begin position="666"/>
        <end position="735"/>
    </location>
</feature>
<dbReference type="CDD" id="cd05685">
    <property type="entry name" value="S1_Tex"/>
    <property type="match status" value="1"/>
</dbReference>
<dbReference type="Gene3D" id="1.10.3500.10">
    <property type="entry name" value="Tex N-terminal region-like"/>
    <property type="match status" value="1"/>
</dbReference>
<dbReference type="InterPro" id="IPR044146">
    <property type="entry name" value="S1_Tex"/>
</dbReference>
<accession>A0ABW0LKN6</accession>
<dbReference type="InterPro" id="IPR003029">
    <property type="entry name" value="S1_domain"/>
</dbReference>
<organism evidence="2 3">
    <name type="scientific">Lederbergia graminis</name>
    <dbReference type="NCBI Taxonomy" id="735518"/>
    <lineage>
        <taxon>Bacteria</taxon>
        <taxon>Bacillati</taxon>
        <taxon>Bacillota</taxon>
        <taxon>Bacilli</taxon>
        <taxon>Bacillales</taxon>
        <taxon>Bacillaceae</taxon>
        <taxon>Lederbergia</taxon>
    </lineage>
</organism>
<dbReference type="EMBL" id="JBHSMC010000014">
    <property type="protein sequence ID" value="MFC5465542.1"/>
    <property type="molecule type" value="Genomic_DNA"/>
</dbReference>
<dbReference type="SUPFAM" id="SSF53098">
    <property type="entry name" value="Ribonuclease H-like"/>
    <property type="match status" value="1"/>
</dbReference>
<dbReference type="InterPro" id="IPR012340">
    <property type="entry name" value="NA-bd_OB-fold"/>
</dbReference>
<dbReference type="Pfam" id="PF00575">
    <property type="entry name" value="S1"/>
    <property type="match status" value="1"/>
</dbReference>
<dbReference type="InterPro" id="IPR023319">
    <property type="entry name" value="Tex-like_HTH_dom_sf"/>
</dbReference>
<dbReference type="InterPro" id="IPR023323">
    <property type="entry name" value="Tex-like_dom_sf"/>
</dbReference>
<dbReference type="Gene3D" id="2.40.50.140">
    <property type="entry name" value="Nucleic acid-binding proteins"/>
    <property type="match status" value="1"/>
</dbReference>
<keyword evidence="3" id="KW-1185">Reference proteome</keyword>
<dbReference type="Pfam" id="PF17674">
    <property type="entry name" value="HHH_9"/>
    <property type="match status" value="1"/>
</dbReference>
<proteinExistence type="predicted"/>
<dbReference type="PANTHER" id="PTHR10724">
    <property type="entry name" value="30S RIBOSOMAL PROTEIN S1"/>
    <property type="match status" value="1"/>
</dbReference>
<reference evidence="3" key="1">
    <citation type="journal article" date="2019" name="Int. J. Syst. Evol. Microbiol.">
        <title>The Global Catalogue of Microorganisms (GCM) 10K type strain sequencing project: providing services to taxonomists for standard genome sequencing and annotation.</title>
        <authorList>
            <consortium name="The Broad Institute Genomics Platform"/>
            <consortium name="The Broad Institute Genome Sequencing Center for Infectious Disease"/>
            <person name="Wu L."/>
            <person name="Ma J."/>
        </authorList>
    </citation>
    <scope>NUCLEOTIDE SEQUENCE [LARGE SCALE GENOMIC DNA]</scope>
    <source>
        <strain evidence="3">CGMCC 1.12237</strain>
    </source>
</reference>
<dbReference type="InterPro" id="IPR037027">
    <property type="entry name" value="YqgF/RNaseH-like_dom_sf"/>
</dbReference>
<evidence type="ECO:0000259" key="1">
    <source>
        <dbReference type="PROSITE" id="PS50126"/>
    </source>
</evidence>
<evidence type="ECO:0000313" key="3">
    <source>
        <dbReference type="Proteomes" id="UP001596147"/>
    </source>
</evidence>
<dbReference type="SUPFAM" id="SSF50249">
    <property type="entry name" value="Nucleic acid-binding proteins"/>
    <property type="match status" value="1"/>
</dbReference>
<dbReference type="Gene3D" id="1.10.10.650">
    <property type="entry name" value="RuvA domain 2-like"/>
    <property type="match status" value="1"/>
</dbReference>
<dbReference type="SUPFAM" id="SSF47781">
    <property type="entry name" value="RuvA domain 2-like"/>
    <property type="match status" value="2"/>
</dbReference>
<dbReference type="SMART" id="SM00316">
    <property type="entry name" value="S1"/>
    <property type="match status" value="1"/>
</dbReference>
<dbReference type="InterPro" id="IPR010994">
    <property type="entry name" value="RuvA_2-like"/>
</dbReference>
<dbReference type="InterPro" id="IPR018974">
    <property type="entry name" value="Tex-like_N"/>
</dbReference>
<evidence type="ECO:0000313" key="2">
    <source>
        <dbReference type="EMBL" id="MFC5465542.1"/>
    </source>
</evidence>
<dbReference type="InterPro" id="IPR006641">
    <property type="entry name" value="YqgF/RNaseH-like_dom"/>
</dbReference>
<protein>
    <submittedName>
        <fullName evidence="2">Tex family protein</fullName>
    </submittedName>
</protein>
<gene>
    <name evidence="2" type="ORF">ACFPM4_12345</name>
</gene>
<comment type="caution">
    <text evidence="2">The sequence shown here is derived from an EMBL/GenBank/DDBJ whole genome shotgun (WGS) entry which is preliminary data.</text>
</comment>